<feature type="domain" description="HTH arsR-type" evidence="4">
    <location>
        <begin position="85"/>
        <end position="161"/>
    </location>
</feature>
<evidence type="ECO:0000256" key="1">
    <source>
        <dbReference type="ARBA" id="ARBA00023015"/>
    </source>
</evidence>
<dbReference type="Proteomes" id="UP000694501">
    <property type="component" value="Unassembled WGS sequence"/>
</dbReference>
<dbReference type="PANTHER" id="PTHR33154">
    <property type="entry name" value="TRANSCRIPTIONAL REGULATOR, ARSR FAMILY"/>
    <property type="match status" value="1"/>
</dbReference>
<dbReference type="InterPro" id="IPR001845">
    <property type="entry name" value="HTH_ArsR_DNA-bd_dom"/>
</dbReference>
<evidence type="ECO:0000313" key="5">
    <source>
        <dbReference type="EMBL" id="MBU7598443.1"/>
    </source>
</evidence>
<dbReference type="SUPFAM" id="SSF46785">
    <property type="entry name" value="Winged helix' DNA-binding domain"/>
    <property type="match status" value="1"/>
</dbReference>
<dbReference type="CDD" id="cd00090">
    <property type="entry name" value="HTH_ARSR"/>
    <property type="match status" value="1"/>
</dbReference>
<comment type="caution">
    <text evidence="5">The sequence shown here is derived from an EMBL/GenBank/DDBJ whole genome shotgun (WGS) entry which is preliminary data.</text>
</comment>
<sequence length="164" mass="17717">MADLGFRVEALERRLADAGATGGAEFAQQFWALNRLREEIARHELPGGAAMLVGSVETPAGVRAEWQEGVAAGQLFEEDWTELADALAALGNPVRLRLMKALLEGHSTVAELVELDGVGTTGQIYHHLRQLTAAGWLRGAGRGRYEVPVDRIVPLLATLLAARR</sequence>
<dbReference type="SMART" id="SM00418">
    <property type="entry name" value="HTH_ARSR"/>
    <property type="match status" value="1"/>
</dbReference>
<dbReference type="InterPro" id="IPR051081">
    <property type="entry name" value="HTH_MetalResp_TranReg"/>
</dbReference>
<dbReference type="Gene3D" id="1.10.10.10">
    <property type="entry name" value="Winged helix-like DNA-binding domain superfamily/Winged helix DNA-binding domain"/>
    <property type="match status" value="1"/>
</dbReference>
<proteinExistence type="predicted"/>
<organism evidence="5 6">
    <name type="scientific">Streptomyces tardus</name>
    <dbReference type="NCBI Taxonomy" id="2780544"/>
    <lineage>
        <taxon>Bacteria</taxon>
        <taxon>Bacillati</taxon>
        <taxon>Actinomycetota</taxon>
        <taxon>Actinomycetes</taxon>
        <taxon>Kitasatosporales</taxon>
        <taxon>Streptomycetaceae</taxon>
        <taxon>Streptomyces</taxon>
    </lineage>
</organism>
<dbReference type="PANTHER" id="PTHR33154:SF18">
    <property type="entry name" value="ARSENICAL RESISTANCE OPERON REPRESSOR"/>
    <property type="match status" value="1"/>
</dbReference>
<name>A0A949N904_9ACTN</name>
<dbReference type="GO" id="GO:0003700">
    <property type="term" value="F:DNA-binding transcription factor activity"/>
    <property type="evidence" value="ECO:0007669"/>
    <property type="project" value="InterPro"/>
</dbReference>
<keyword evidence="3" id="KW-0804">Transcription</keyword>
<accession>A0A949N904</accession>
<dbReference type="EMBL" id="JAELVF020000001">
    <property type="protein sequence ID" value="MBU7598443.1"/>
    <property type="molecule type" value="Genomic_DNA"/>
</dbReference>
<gene>
    <name evidence="5" type="ORF">JGS22_012670</name>
</gene>
<keyword evidence="6" id="KW-1185">Reference proteome</keyword>
<dbReference type="InterPro" id="IPR011991">
    <property type="entry name" value="ArsR-like_HTH"/>
</dbReference>
<dbReference type="AlphaFoldDB" id="A0A949N904"/>
<dbReference type="InterPro" id="IPR036388">
    <property type="entry name" value="WH-like_DNA-bd_sf"/>
</dbReference>
<dbReference type="GO" id="GO:0003677">
    <property type="term" value="F:DNA binding"/>
    <property type="evidence" value="ECO:0007669"/>
    <property type="project" value="UniProtKB-KW"/>
</dbReference>
<keyword evidence="2" id="KW-0238">DNA-binding</keyword>
<dbReference type="Pfam" id="PF01022">
    <property type="entry name" value="HTH_5"/>
    <property type="match status" value="1"/>
</dbReference>
<evidence type="ECO:0000256" key="3">
    <source>
        <dbReference type="ARBA" id="ARBA00023163"/>
    </source>
</evidence>
<reference evidence="5" key="1">
    <citation type="submission" date="2021-06" db="EMBL/GenBank/DDBJ databases">
        <title>Sequencing of actinobacteria type strains.</title>
        <authorList>
            <person name="Nguyen G.-S."/>
            <person name="Wentzel A."/>
        </authorList>
    </citation>
    <scope>NUCLEOTIDE SEQUENCE</scope>
    <source>
        <strain evidence="5">P38-E01</strain>
    </source>
</reference>
<evidence type="ECO:0000256" key="2">
    <source>
        <dbReference type="ARBA" id="ARBA00023125"/>
    </source>
</evidence>
<keyword evidence="1" id="KW-0805">Transcription regulation</keyword>
<evidence type="ECO:0000313" key="6">
    <source>
        <dbReference type="Proteomes" id="UP000694501"/>
    </source>
</evidence>
<protein>
    <submittedName>
        <fullName evidence="5">Winged helix-turn-helix domain-containing protein</fullName>
    </submittedName>
</protein>
<dbReference type="InterPro" id="IPR036390">
    <property type="entry name" value="WH_DNA-bd_sf"/>
</dbReference>
<evidence type="ECO:0000259" key="4">
    <source>
        <dbReference type="SMART" id="SM00418"/>
    </source>
</evidence>